<comment type="caution">
    <text evidence="2">The sequence shown here is derived from an EMBL/GenBank/DDBJ whole genome shotgun (WGS) entry which is preliminary data.</text>
</comment>
<name>A0ABV9L3R4_9BACT</name>
<gene>
    <name evidence="2" type="ORF">ACFO6W_25290</name>
</gene>
<dbReference type="InterPro" id="IPR036390">
    <property type="entry name" value="WH_DNA-bd_sf"/>
</dbReference>
<dbReference type="SUPFAM" id="SSF46785">
    <property type="entry name" value="Winged helix' DNA-binding domain"/>
    <property type="match status" value="1"/>
</dbReference>
<dbReference type="Gene3D" id="3.90.79.10">
    <property type="entry name" value="Nucleoside Triphosphate Pyrophosphohydrolase"/>
    <property type="match status" value="1"/>
</dbReference>
<dbReference type="SUPFAM" id="SSF55811">
    <property type="entry name" value="Nudix"/>
    <property type="match status" value="1"/>
</dbReference>
<dbReference type="Gene3D" id="1.10.10.10">
    <property type="entry name" value="Winged helix-like DNA-binding domain superfamily/Winged helix DNA-binding domain"/>
    <property type="match status" value="1"/>
</dbReference>
<dbReference type="Proteomes" id="UP001596023">
    <property type="component" value="Unassembled WGS sequence"/>
</dbReference>
<feature type="domain" description="NrtR DNA-binding winged helix" evidence="1">
    <location>
        <begin position="195"/>
        <end position="229"/>
    </location>
</feature>
<dbReference type="InterPro" id="IPR036388">
    <property type="entry name" value="WH-like_DNA-bd_sf"/>
</dbReference>
<feature type="non-terminal residue" evidence="2">
    <location>
        <position position="230"/>
    </location>
</feature>
<dbReference type="InterPro" id="IPR015797">
    <property type="entry name" value="NUDIX_hydrolase-like_dom_sf"/>
</dbReference>
<proteinExistence type="predicted"/>
<dbReference type="RefSeq" id="WP_380001763.1">
    <property type="nucleotide sequence ID" value="NZ_JBHSGN010000165.1"/>
</dbReference>
<dbReference type="Pfam" id="PF21906">
    <property type="entry name" value="WHD_NrtR"/>
    <property type="match status" value="1"/>
</dbReference>
<evidence type="ECO:0000259" key="1">
    <source>
        <dbReference type="Pfam" id="PF21906"/>
    </source>
</evidence>
<reference evidence="3" key="1">
    <citation type="journal article" date="2019" name="Int. J. Syst. Evol. Microbiol.">
        <title>The Global Catalogue of Microorganisms (GCM) 10K type strain sequencing project: providing services to taxonomists for standard genome sequencing and annotation.</title>
        <authorList>
            <consortium name="The Broad Institute Genomics Platform"/>
            <consortium name="The Broad Institute Genome Sequencing Center for Infectious Disease"/>
            <person name="Wu L."/>
            <person name="Ma J."/>
        </authorList>
    </citation>
    <scope>NUCLEOTIDE SEQUENCE [LARGE SCALE GENOMIC DNA]</scope>
    <source>
        <strain evidence="3">CCUG 66188</strain>
    </source>
</reference>
<evidence type="ECO:0000313" key="2">
    <source>
        <dbReference type="EMBL" id="MFC4677000.1"/>
    </source>
</evidence>
<sequence length="230" mass="26697">MERNKPMEYTDNRAVCKDVHIFLETASGTFLSEILINTVVFSFYNNNLKVLLLQTGEGCCYFLPEGYVFKDETMDDASLRILQQCFKLKDILYNEQFHVSDETGQANESIFSEMLRLSGIEVPKDSWVNARKVSVCYYSLVDRFKVFPTAQDLFSSKLVWADIRDISELTCNHKDIIRKAVLKLQEDMDKKPIAYNLLNKTFTLKELQGLYEAVFQKKIVSANFQRKMLC</sequence>
<dbReference type="EMBL" id="JBHSGN010000165">
    <property type="protein sequence ID" value="MFC4677000.1"/>
    <property type="molecule type" value="Genomic_DNA"/>
</dbReference>
<evidence type="ECO:0000313" key="3">
    <source>
        <dbReference type="Proteomes" id="UP001596023"/>
    </source>
</evidence>
<protein>
    <recommendedName>
        <fullName evidence="1">NrtR DNA-binding winged helix domain-containing protein</fullName>
    </recommendedName>
</protein>
<dbReference type="InterPro" id="IPR054105">
    <property type="entry name" value="WHD_NrtR"/>
</dbReference>
<accession>A0ABV9L3R4</accession>
<organism evidence="2 3">
    <name type="scientific">Dysgonomonas termitidis</name>
    <dbReference type="NCBI Taxonomy" id="1516126"/>
    <lineage>
        <taxon>Bacteria</taxon>
        <taxon>Pseudomonadati</taxon>
        <taxon>Bacteroidota</taxon>
        <taxon>Bacteroidia</taxon>
        <taxon>Bacteroidales</taxon>
        <taxon>Dysgonomonadaceae</taxon>
        <taxon>Dysgonomonas</taxon>
    </lineage>
</organism>
<keyword evidence="3" id="KW-1185">Reference proteome</keyword>